<evidence type="ECO:0000313" key="1">
    <source>
        <dbReference type="EMBL" id="SNS16475.1"/>
    </source>
</evidence>
<accession>A0A239C893</accession>
<dbReference type="AlphaFoldDB" id="A0A239C893"/>
<protein>
    <submittedName>
        <fullName evidence="1">Uncharacterized protein</fullName>
    </submittedName>
</protein>
<gene>
    <name evidence="1" type="ORF">SAMN04488503_3011</name>
</gene>
<name>A0A239C893_9BACT</name>
<reference evidence="1 2" key="1">
    <citation type="submission" date="2017-06" db="EMBL/GenBank/DDBJ databases">
        <authorList>
            <person name="Kim H.J."/>
            <person name="Triplett B.A."/>
        </authorList>
    </citation>
    <scope>NUCLEOTIDE SEQUENCE [LARGE SCALE GENOMIC DNA]</scope>
    <source>
        <strain evidence="1 2">DSM 13116</strain>
    </source>
</reference>
<sequence length="159" mass="17693">MNAYTLMCAMKSALEARLPELPLATPGRVPHPEGLRAANVFIGDLPPKKPEGPDQEFPFVLLQAKTGHLTDAENMAEVLLRLGVYSREEGDNGEATENDLSNLVSLVSRVLKPYAAAPLESRYSLEADGKGRFLFWERPDKQPQPYAEAWMISLWRMPA</sequence>
<evidence type="ECO:0000313" key="2">
    <source>
        <dbReference type="Proteomes" id="UP000198324"/>
    </source>
</evidence>
<organism evidence="1 2">
    <name type="scientific">Humidesulfovibrio mexicanus</name>
    <dbReference type="NCBI Taxonomy" id="147047"/>
    <lineage>
        <taxon>Bacteria</taxon>
        <taxon>Pseudomonadati</taxon>
        <taxon>Thermodesulfobacteriota</taxon>
        <taxon>Desulfovibrionia</taxon>
        <taxon>Desulfovibrionales</taxon>
        <taxon>Desulfovibrionaceae</taxon>
        <taxon>Humidesulfovibrio</taxon>
    </lineage>
</organism>
<keyword evidence="2" id="KW-1185">Reference proteome</keyword>
<proteinExistence type="predicted"/>
<dbReference type="EMBL" id="FZOC01000007">
    <property type="protein sequence ID" value="SNS16475.1"/>
    <property type="molecule type" value="Genomic_DNA"/>
</dbReference>
<dbReference type="RefSeq" id="WP_089275201.1">
    <property type="nucleotide sequence ID" value="NZ_FZOC01000007.1"/>
</dbReference>
<dbReference type="Proteomes" id="UP000198324">
    <property type="component" value="Unassembled WGS sequence"/>
</dbReference>